<comment type="cofactor">
    <cofactor evidence="11">
        <name>pyridoxal 5'-phosphate</name>
        <dbReference type="ChEBI" id="CHEBI:597326"/>
    </cofactor>
    <text evidence="11">Binds 1 pyridoxal phosphate per subunit.</text>
</comment>
<feature type="binding site" evidence="11">
    <location>
        <begin position="238"/>
        <end position="239"/>
    </location>
    <ligand>
        <name>pyridoxal 5'-phosphate</name>
        <dbReference type="ChEBI" id="CHEBI:597326"/>
    </ligand>
</feature>
<feature type="binding site" evidence="11">
    <location>
        <position position="196"/>
    </location>
    <ligand>
        <name>pyridoxal 5'-phosphate</name>
        <dbReference type="ChEBI" id="CHEBI:597326"/>
    </ligand>
</feature>
<feature type="modified residue" description="N6-(pyridoxal phosphate)lysine" evidence="11">
    <location>
        <position position="197"/>
    </location>
</feature>
<comment type="catalytic activity">
    <reaction evidence="10 11">
        <text>O-phospho-L-serine + 2-oxoglutarate = 3-phosphooxypyruvate + L-glutamate</text>
        <dbReference type="Rhea" id="RHEA:14329"/>
        <dbReference type="ChEBI" id="CHEBI:16810"/>
        <dbReference type="ChEBI" id="CHEBI:18110"/>
        <dbReference type="ChEBI" id="CHEBI:29985"/>
        <dbReference type="ChEBI" id="CHEBI:57524"/>
        <dbReference type="EC" id="2.6.1.52"/>
    </reaction>
</comment>
<comment type="function">
    <text evidence="1 11">Catalyzes the reversible conversion of 3-phosphohydroxypyruvate to phosphoserine and of 3-hydroxy-2-oxo-4-phosphonooxybutanoate to phosphohydroxythreonine.</text>
</comment>
<evidence type="ECO:0000256" key="9">
    <source>
        <dbReference type="ARBA" id="ARBA00047630"/>
    </source>
</evidence>
<dbReference type="InterPro" id="IPR015421">
    <property type="entry name" value="PyrdxlP-dep_Trfase_major"/>
</dbReference>
<feature type="binding site" evidence="11">
    <location>
        <position position="43"/>
    </location>
    <ligand>
        <name>L-glutamate</name>
        <dbReference type="ChEBI" id="CHEBI:29985"/>
    </ligand>
</feature>
<dbReference type="EMBL" id="NMQW01000013">
    <property type="protein sequence ID" value="OXM86618.1"/>
    <property type="molecule type" value="Genomic_DNA"/>
</dbReference>
<feature type="binding site" evidence="11">
    <location>
        <begin position="77"/>
        <end position="78"/>
    </location>
    <ligand>
        <name>pyridoxal 5'-phosphate</name>
        <dbReference type="ChEBI" id="CHEBI:597326"/>
    </ligand>
</feature>
<comment type="caution">
    <text evidence="13">The sequence shown here is derived from an EMBL/GenBank/DDBJ whole genome shotgun (WGS) entry which is preliminary data.</text>
</comment>
<reference evidence="13 14" key="1">
    <citation type="submission" date="2017-07" db="EMBL/GenBank/DDBJ databases">
        <title>Genome sequencing and assembly of Paenibacillus rigui.</title>
        <authorList>
            <person name="Mayilraj S."/>
        </authorList>
    </citation>
    <scope>NUCLEOTIDE SEQUENCE [LARGE SCALE GENOMIC DNA]</scope>
    <source>
        <strain evidence="13 14">JCM 16352</strain>
    </source>
</reference>
<dbReference type="GO" id="GO:0004648">
    <property type="term" value="F:O-phospho-L-serine:2-oxoglutarate aminotransferase activity"/>
    <property type="evidence" value="ECO:0007669"/>
    <property type="project" value="UniProtKB-UniRule"/>
</dbReference>
<dbReference type="PIRSF" id="PIRSF000525">
    <property type="entry name" value="SerC"/>
    <property type="match status" value="1"/>
</dbReference>
<feature type="binding site" evidence="11">
    <location>
        <position position="153"/>
    </location>
    <ligand>
        <name>pyridoxal 5'-phosphate</name>
        <dbReference type="ChEBI" id="CHEBI:597326"/>
    </ligand>
</feature>
<protein>
    <recommendedName>
        <fullName evidence="11">Phosphoserine aminotransferase</fullName>
        <ecNumber evidence="11">2.6.1.52</ecNumber>
    </recommendedName>
    <alternativeName>
        <fullName evidence="11">Phosphohydroxythreonine aminotransferase</fullName>
        <shortName evidence="11">PSAT</shortName>
    </alternativeName>
</protein>
<keyword evidence="4 11" id="KW-0032">Aminotransferase</keyword>
<dbReference type="InterPro" id="IPR000192">
    <property type="entry name" value="Aminotrans_V_dom"/>
</dbReference>
<proteinExistence type="inferred from homology"/>
<dbReference type="SUPFAM" id="SSF53383">
    <property type="entry name" value="PLP-dependent transferases"/>
    <property type="match status" value="1"/>
</dbReference>
<evidence type="ECO:0000256" key="7">
    <source>
        <dbReference type="ARBA" id="ARBA00022898"/>
    </source>
</evidence>
<dbReference type="AlphaFoldDB" id="A0A229UT60"/>
<evidence type="ECO:0000256" key="11">
    <source>
        <dbReference type="HAMAP-Rule" id="MF_00160"/>
    </source>
</evidence>
<keyword evidence="11" id="KW-0963">Cytoplasm</keyword>
<keyword evidence="8 11" id="KW-0718">Serine biosynthesis</keyword>
<evidence type="ECO:0000313" key="14">
    <source>
        <dbReference type="Proteomes" id="UP000215509"/>
    </source>
</evidence>
<dbReference type="Gene3D" id="3.90.1150.10">
    <property type="entry name" value="Aspartate Aminotransferase, domain 1"/>
    <property type="match status" value="1"/>
</dbReference>
<feature type="domain" description="Aminotransferase class V" evidence="12">
    <location>
        <begin position="6"/>
        <end position="339"/>
    </location>
</feature>
<comment type="similarity">
    <text evidence="3 11">Belongs to the class-V pyridoxal-phosphate-dependent aminotransferase family. SerC subfamily.</text>
</comment>
<dbReference type="FunFam" id="3.90.1150.10:FF:000006">
    <property type="entry name" value="Phosphoserine aminotransferase"/>
    <property type="match status" value="1"/>
</dbReference>
<gene>
    <name evidence="11" type="primary">serC</name>
    <name evidence="13" type="ORF">CF651_09195</name>
</gene>
<dbReference type="Pfam" id="PF00266">
    <property type="entry name" value="Aminotran_5"/>
    <property type="match status" value="1"/>
</dbReference>
<keyword evidence="5 11" id="KW-0028">Amino-acid biosynthesis</keyword>
<dbReference type="OrthoDB" id="9809412at2"/>
<keyword evidence="14" id="KW-1185">Reference proteome</keyword>
<accession>A0A229UT60</accession>
<dbReference type="NCBIfam" id="NF003764">
    <property type="entry name" value="PRK05355.1"/>
    <property type="match status" value="1"/>
</dbReference>
<evidence type="ECO:0000256" key="8">
    <source>
        <dbReference type="ARBA" id="ARBA00023299"/>
    </source>
</evidence>
<dbReference type="GO" id="GO:0006564">
    <property type="term" value="P:L-serine biosynthetic process"/>
    <property type="evidence" value="ECO:0007669"/>
    <property type="project" value="UniProtKB-UniRule"/>
</dbReference>
<evidence type="ECO:0000313" key="13">
    <source>
        <dbReference type="EMBL" id="OXM86618.1"/>
    </source>
</evidence>
<dbReference type="GO" id="GO:0030170">
    <property type="term" value="F:pyridoxal phosphate binding"/>
    <property type="evidence" value="ECO:0007669"/>
    <property type="project" value="UniProtKB-UniRule"/>
</dbReference>
<dbReference type="PANTHER" id="PTHR43247">
    <property type="entry name" value="PHOSPHOSERINE AMINOTRANSFERASE"/>
    <property type="match status" value="1"/>
</dbReference>
<evidence type="ECO:0000256" key="2">
    <source>
        <dbReference type="ARBA" id="ARBA00005099"/>
    </source>
</evidence>
<comment type="pathway">
    <text evidence="2 11">Amino-acid biosynthesis; L-serine biosynthesis; L-serine from 3-phospho-D-glycerate: step 2/3.</text>
</comment>
<evidence type="ECO:0000256" key="5">
    <source>
        <dbReference type="ARBA" id="ARBA00022605"/>
    </source>
</evidence>
<evidence type="ECO:0000256" key="3">
    <source>
        <dbReference type="ARBA" id="ARBA00006904"/>
    </source>
</evidence>
<comment type="subcellular location">
    <subcellularLocation>
        <location evidence="11">Cytoplasm</location>
    </subcellularLocation>
</comment>
<dbReference type="GO" id="GO:0005737">
    <property type="term" value="C:cytoplasm"/>
    <property type="evidence" value="ECO:0007669"/>
    <property type="project" value="UniProtKB-SubCell"/>
</dbReference>
<evidence type="ECO:0000256" key="10">
    <source>
        <dbReference type="ARBA" id="ARBA00049007"/>
    </source>
</evidence>
<evidence type="ECO:0000259" key="12">
    <source>
        <dbReference type="Pfam" id="PF00266"/>
    </source>
</evidence>
<keyword evidence="6 11" id="KW-0808">Transferase</keyword>
<dbReference type="InterPro" id="IPR015422">
    <property type="entry name" value="PyrdxlP-dep_Trfase_small"/>
</dbReference>
<dbReference type="NCBIfam" id="TIGR01364">
    <property type="entry name" value="serC_1"/>
    <property type="match status" value="1"/>
</dbReference>
<dbReference type="UniPathway" id="UPA00135">
    <property type="reaction ID" value="UER00197"/>
</dbReference>
<sequence>MTKRAYNFNPGPAALPLEVLQQAQEQFVEYNGIGMSLMEISHRSKEYEAINAQTQELLLELLGLKSGYKVLFMGGGASTQFATIPLNFLKPGKVGSYIITGSFSEKAYEEGKVVGEAVIAASNKEGKWRSLPKAEDIQIDPNSAYVHMTTNNTIEGSQFSYIPETGDIPLIGDMTSGILSRPLDASKYAMIYAGAQKNLGPAGVTVAVIRDDLLAEEPKHLPVMLRYSTHAKNSSLYNTPPVHSIYMVNLMLNWVKNNGGVAEMEKRNVEKSKLVYDVIDASGGFYNGNIDPDSRSIMNITFRLPSEELEKKFVKESEQNNFVGLAGHRSVGGIRASAYNPVPYEACKALAEFMVDFQKRNG</sequence>
<dbReference type="FunFam" id="3.40.640.10:FF:000010">
    <property type="entry name" value="Phosphoserine aminotransferase"/>
    <property type="match status" value="1"/>
</dbReference>
<dbReference type="HAMAP" id="MF_00160">
    <property type="entry name" value="SerC_aminotrans_5"/>
    <property type="match status" value="1"/>
</dbReference>
<evidence type="ECO:0000256" key="6">
    <source>
        <dbReference type="ARBA" id="ARBA00022679"/>
    </source>
</evidence>
<evidence type="ECO:0000256" key="1">
    <source>
        <dbReference type="ARBA" id="ARBA00003483"/>
    </source>
</evidence>
<dbReference type="InterPro" id="IPR022278">
    <property type="entry name" value="Pser_aminoTfrase"/>
</dbReference>
<feature type="binding site" evidence="11">
    <location>
        <position position="173"/>
    </location>
    <ligand>
        <name>pyridoxal 5'-phosphate</name>
        <dbReference type="ChEBI" id="CHEBI:597326"/>
    </ligand>
</feature>
<dbReference type="Gene3D" id="3.40.640.10">
    <property type="entry name" value="Type I PLP-dependent aspartate aminotransferase-like (Major domain)"/>
    <property type="match status" value="1"/>
</dbReference>
<dbReference type="Proteomes" id="UP000215509">
    <property type="component" value="Unassembled WGS sequence"/>
</dbReference>
<comment type="subunit">
    <text evidence="11">Homodimer.</text>
</comment>
<dbReference type="InterPro" id="IPR015424">
    <property type="entry name" value="PyrdxlP-dep_Trfase"/>
</dbReference>
<comment type="caution">
    <text evidence="11">Lacks conserved residue(s) required for the propagation of feature annotation.</text>
</comment>
<dbReference type="EC" id="2.6.1.52" evidence="11"/>
<organism evidence="13 14">
    <name type="scientific">Paenibacillus rigui</name>
    <dbReference type="NCBI Taxonomy" id="554312"/>
    <lineage>
        <taxon>Bacteria</taxon>
        <taxon>Bacillati</taxon>
        <taxon>Bacillota</taxon>
        <taxon>Bacilli</taxon>
        <taxon>Bacillales</taxon>
        <taxon>Paenibacillaceae</taxon>
        <taxon>Paenibacillus</taxon>
    </lineage>
</organism>
<dbReference type="RefSeq" id="WP_094014565.1">
    <property type="nucleotide sequence ID" value="NZ_NMQW01000013.1"/>
</dbReference>
<evidence type="ECO:0000256" key="4">
    <source>
        <dbReference type="ARBA" id="ARBA00022576"/>
    </source>
</evidence>
<dbReference type="PANTHER" id="PTHR43247:SF1">
    <property type="entry name" value="PHOSPHOSERINE AMINOTRANSFERASE"/>
    <property type="match status" value="1"/>
</dbReference>
<name>A0A229UT60_9BACL</name>
<keyword evidence="7 11" id="KW-0663">Pyridoxal phosphate</keyword>
<comment type="catalytic activity">
    <reaction evidence="9 11">
        <text>4-(phosphooxy)-L-threonine + 2-oxoglutarate = (R)-3-hydroxy-2-oxo-4-phosphooxybutanoate + L-glutamate</text>
        <dbReference type="Rhea" id="RHEA:16573"/>
        <dbReference type="ChEBI" id="CHEBI:16810"/>
        <dbReference type="ChEBI" id="CHEBI:29985"/>
        <dbReference type="ChEBI" id="CHEBI:58452"/>
        <dbReference type="ChEBI" id="CHEBI:58538"/>
        <dbReference type="EC" id="2.6.1.52"/>
    </reaction>
</comment>
<feature type="binding site" evidence="11">
    <location>
        <position position="103"/>
    </location>
    <ligand>
        <name>pyridoxal 5'-phosphate</name>
        <dbReference type="ChEBI" id="CHEBI:597326"/>
    </ligand>
</feature>